<evidence type="ECO:0000256" key="8">
    <source>
        <dbReference type="ARBA" id="ARBA00023004"/>
    </source>
</evidence>
<keyword evidence="3 11" id="KW-0349">Heme</keyword>
<reference evidence="13" key="1">
    <citation type="submission" date="2022-12" db="EMBL/GenBank/DDBJ databases">
        <title>Draft genome assemblies for two species of Escallonia (Escalloniales).</title>
        <authorList>
            <person name="Chanderbali A."/>
            <person name="Dervinis C."/>
            <person name="Anghel I."/>
            <person name="Soltis D."/>
            <person name="Soltis P."/>
            <person name="Zapata F."/>
        </authorList>
    </citation>
    <scope>NUCLEOTIDE SEQUENCE</scope>
    <source>
        <strain evidence="13">UCBG64.0493</strain>
        <tissue evidence="13">Leaf</tissue>
    </source>
</reference>
<proteinExistence type="inferred from homology"/>
<name>A0AA88VA49_9ASTE</name>
<dbReference type="InterPro" id="IPR017972">
    <property type="entry name" value="Cyt_P450_CS"/>
</dbReference>
<dbReference type="InterPro" id="IPR002401">
    <property type="entry name" value="Cyt_P450_E_grp-I"/>
</dbReference>
<evidence type="ECO:0000313" key="14">
    <source>
        <dbReference type="Proteomes" id="UP001188597"/>
    </source>
</evidence>
<evidence type="ECO:0000256" key="7">
    <source>
        <dbReference type="ARBA" id="ARBA00023002"/>
    </source>
</evidence>
<comment type="subcellular location">
    <subcellularLocation>
        <location evidence="1">Membrane</location>
    </subcellularLocation>
</comment>
<dbReference type="GO" id="GO:0004497">
    <property type="term" value="F:monooxygenase activity"/>
    <property type="evidence" value="ECO:0007669"/>
    <property type="project" value="UniProtKB-KW"/>
</dbReference>
<dbReference type="GO" id="GO:0005506">
    <property type="term" value="F:iron ion binding"/>
    <property type="evidence" value="ECO:0007669"/>
    <property type="project" value="InterPro"/>
</dbReference>
<dbReference type="SUPFAM" id="SSF48264">
    <property type="entry name" value="Cytochrome P450"/>
    <property type="match status" value="1"/>
</dbReference>
<evidence type="ECO:0000256" key="2">
    <source>
        <dbReference type="ARBA" id="ARBA00010617"/>
    </source>
</evidence>
<accession>A0AA88VA49</accession>
<keyword evidence="9 12" id="KW-0503">Monooxygenase</keyword>
<dbReference type="InterPro" id="IPR036396">
    <property type="entry name" value="Cyt_P450_sf"/>
</dbReference>
<evidence type="ECO:0000256" key="5">
    <source>
        <dbReference type="ARBA" id="ARBA00022723"/>
    </source>
</evidence>
<keyword evidence="14" id="KW-1185">Reference proteome</keyword>
<dbReference type="InterPro" id="IPR001128">
    <property type="entry name" value="Cyt_P450"/>
</dbReference>
<keyword evidence="5 11" id="KW-0479">Metal-binding</keyword>
<keyword evidence="4" id="KW-0812">Transmembrane</keyword>
<dbReference type="GO" id="GO:0016705">
    <property type="term" value="F:oxidoreductase activity, acting on paired donors, with incorporation or reduction of molecular oxygen"/>
    <property type="evidence" value="ECO:0007669"/>
    <property type="project" value="InterPro"/>
</dbReference>
<keyword evidence="7 12" id="KW-0560">Oxidoreductase</keyword>
<evidence type="ECO:0000256" key="6">
    <source>
        <dbReference type="ARBA" id="ARBA00022989"/>
    </source>
</evidence>
<evidence type="ECO:0000256" key="1">
    <source>
        <dbReference type="ARBA" id="ARBA00004370"/>
    </source>
</evidence>
<dbReference type="Pfam" id="PF00067">
    <property type="entry name" value="p450"/>
    <property type="match status" value="2"/>
</dbReference>
<dbReference type="EMBL" id="JAVXUP010002440">
    <property type="protein sequence ID" value="KAK3003290.1"/>
    <property type="molecule type" value="Genomic_DNA"/>
</dbReference>
<comment type="caution">
    <text evidence="13">The sequence shown here is derived from an EMBL/GenBank/DDBJ whole genome shotgun (WGS) entry which is preliminary data.</text>
</comment>
<comment type="cofactor">
    <cofactor evidence="11">
        <name>heme</name>
        <dbReference type="ChEBI" id="CHEBI:30413"/>
    </cofactor>
</comment>
<dbReference type="AlphaFoldDB" id="A0AA88VA49"/>
<dbReference type="Gene3D" id="1.10.630.10">
    <property type="entry name" value="Cytochrome P450"/>
    <property type="match status" value="2"/>
</dbReference>
<sequence>MGDAGKNSFTWMGRIPRVHIMEPDLVREVLTHSGKFQKNFDVHNPLAKFLLTGVGSFEGEKLSRHRRLISPAFTLEKLKTMLPAFAICYDQLLSKWEKAASTDYLPTKTNKRMKEINNELKAMLRNIINKRVKAMKTGKASEGDLLGVLLDSNFQEIQNFGNKENVGMSIDDVIEECKLFYFAGQETTGILLTWTMVLLSKHPQWQDCAREEVFQTFGRNNPDFERLNHLKIETKLGEFSIPPGVQIMLPTVILHRDNKIWGDDAMEFNPMRFSEGVANATKNNVTCIPFSWGPRGCIGQNFALLQAKLGLAMILQRFSFELSPSYAHAPMTILTLQPQHGAHVIYHKL</sequence>
<dbReference type="Proteomes" id="UP001188597">
    <property type="component" value="Unassembled WGS sequence"/>
</dbReference>
<comment type="similarity">
    <text evidence="2 12">Belongs to the cytochrome P450 family.</text>
</comment>
<dbReference type="GO" id="GO:0016020">
    <property type="term" value="C:membrane"/>
    <property type="evidence" value="ECO:0007669"/>
    <property type="project" value="UniProtKB-SubCell"/>
</dbReference>
<evidence type="ECO:0000256" key="11">
    <source>
        <dbReference type="PIRSR" id="PIRSR602401-1"/>
    </source>
</evidence>
<evidence type="ECO:0000256" key="12">
    <source>
        <dbReference type="RuleBase" id="RU000461"/>
    </source>
</evidence>
<protein>
    <recommendedName>
        <fullName evidence="15">Cytochrome P450</fullName>
    </recommendedName>
</protein>
<dbReference type="InterPro" id="IPR050665">
    <property type="entry name" value="Cytochrome_P450_Monooxygen"/>
</dbReference>
<dbReference type="PANTHER" id="PTHR24282:SF255">
    <property type="entry name" value="CYTOCHROME P450 72A11-RELATED"/>
    <property type="match status" value="1"/>
</dbReference>
<dbReference type="PROSITE" id="PS00086">
    <property type="entry name" value="CYTOCHROME_P450"/>
    <property type="match status" value="1"/>
</dbReference>
<keyword evidence="8 11" id="KW-0408">Iron</keyword>
<keyword evidence="10" id="KW-0472">Membrane</keyword>
<evidence type="ECO:0008006" key="15">
    <source>
        <dbReference type="Google" id="ProtNLM"/>
    </source>
</evidence>
<gene>
    <name evidence="13" type="ORF">RJ639_020009</name>
</gene>
<evidence type="ECO:0000256" key="3">
    <source>
        <dbReference type="ARBA" id="ARBA00022617"/>
    </source>
</evidence>
<feature type="binding site" description="axial binding residue" evidence="11">
    <location>
        <position position="297"/>
    </location>
    <ligand>
        <name>heme</name>
        <dbReference type="ChEBI" id="CHEBI:30413"/>
    </ligand>
    <ligandPart>
        <name>Fe</name>
        <dbReference type="ChEBI" id="CHEBI:18248"/>
    </ligandPart>
</feature>
<dbReference type="GO" id="GO:0020037">
    <property type="term" value="F:heme binding"/>
    <property type="evidence" value="ECO:0007669"/>
    <property type="project" value="InterPro"/>
</dbReference>
<dbReference type="PRINTS" id="PR00385">
    <property type="entry name" value="P450"/>
</dbReference>
<evidence type="ECO:0000256" key="4">
    <source>
        <dbReference type="ARBA" id="ARBA00022692"/>
    </source>
</evidence>
<keyword evidence="6" id="KW-1133">Transmembrane helix</keyword>
<evidence type="ECO:0000256" key="10">
    <source>
        <dbReference type="ARBA" id="ARBA00023136"/>
    </source>
</evidence>
<organism evidence="13 14">
    <name type="scientific">Escallonia herrerae</name>
    <dbReference type="NCBI Taxonomy" id="1293975"/>
    <lineage>
        <taxon>Eukaryota</taxon>
        <taxon>Viridiplantae</taxon>
        <taxon>Streptophyta</taxon>
        <taxon>Embryophyta</taxon>
        <taxon>Tracheophyta</taxon>
        <taxon>Spermatophyta</taxon>
        <taxon>Magnoliopsida</taxon>
        <taxon>eudicotyledons</taxon>
        <taxon>Gunneridae</taxon>
        <taxon>Pentapetalae</taxon>
        <taxon>asterids</taxon>
        <taxon>campanulids</taxon>
        <taxon>Escalloniales</taxon>
        <taxon>Escalloniaceae</taxon>
        <taxon>Escallonia</taxon>
    </lineage>
</organism>
<dbReference type="PANTHER" id="PTHR24282">
    <property type="entry name" value="CYTOCHROME P450 FAMILY MEMBER"/>
    <property type="match status" value="1"/>
</dbReference>
<evidence type="ECO:0000313" key="13">
    <source>
        <dbReference type="EMBL" id="KAK3003290.1"/>
    </source>
</evidence>
<dbReference type="PRINTS" id="PR00463">
    <property type="entry name" value="EP450I"/>
</dbReference>
<evidence type="ECO:0000256" key="9">
    <source>
        <dbReference type="ARBA" id="ARBA00023033"/>
    </source>
</evidence>